<keyword evidence="2" id="KW-0472">Membrane</keyword>
<gene>
    <name evidence="4" type="ORF">JCM19241_445</name>
</gene>
<proteinExistence type="predicted"/>
<dbReference type="Proteomes" id="UP000031666">
    <property type="component" value="Unassembled WGS sequence"/>
</dbReference>
<keyword evidence="1" id="KW-0997">Cell inner membrane</keyword>
<comment type="function">
    <text evidence="1">Part of the tripartite ATP-independent periplasmic (TRAP) transport system.</text>
</comment>
<name>A0A0B8QGD7_9VIBR</name>
<keyword evidence="1" id="KW-1003">Cell membrane</keyword>
<feature type="transmembrane region" description="Helical" evidence="2">
    <location>
        <begin position="86"/>
        <end position="104"/>
    </location>
</feature>
<dbReference type="GO" id="GO:0022857">
    <property type="term" value="F:transmembrane transporter activity"/>
    <property type="evidence" value="ECO:0007669"/>
    <property type="project" value="UniProtKB-UniRule"/>
</dbReference>
<dbReference type="PANTHER" id="PTHR43849">
    <property type="entry name" value="BLL3936 PROTEIN"/>
    <property type="match status" value="1"/>
</dbReference>
<evidence type="ECO:0000259" key="3">
    <source>
        <dbReference type="Pfam" id="PF06808"/>
    </source>
</evidence>
<dbReference type="GO" id="GO:0005886">
    <property type="term" value="C:plasma membrane"/>
    <property type="evidence" value="ECO:0007669"/>
    <property type="project" value="UniProtKB-SubCell"/>
</dbReference>
<protein>
    <submittedName>
        <fullName evidence="4">TRAP-type transport system</fullName>
    </submittedName>
</protein>
<keyword evidence="2" id="KW-1133">Transmembrane helix</keyword>
<evidence type="ECO:0000313" key="5">
    <source>
        <dbReference type="Proteomes" id="UP000031666"/>
    </source>
</evidence>
<reference evidence="4 5" key="2">
    <citation type="submission" date="2015-01" db="EMBL/GenBank/DDBJ databases">
        <authorList>
            <consortium name="NBRP consortium"/>
            <person name="Sawabe T."/>
            <person name="Meirelles P."/>
            <person name="Feng G."/>
            <person name="Sayaka M."/>
            <person name="Hattori M."/>
            <person name="Ohkuma M."/>
        </authorList>
    </citation>
    <scope>NUCLEOTIDE SEQUENCE [LARGE SCALE GENOMIC DNA]</scope>
    <source>
        <strain evidence="5">JCM 19241</strain>
    </source>
</reference>
<sequence>MAIVCLIAGMGLPTSAAYVLVSAVFAPALIQQGFEALTVHLFVLYYAALSVITPPVCISVFVAAAISKDPWHKVAGYTLRLGGTAYLLPLLFLFNLNCCLRLGYQHRLYAGHHHTSGNRLLISTGGIPYHPKQI</sequence>
<reference evidence="4 5" key="1">
    <citation type="submission" date="2015-01" db="EMBL/GenBank/DDBJ databases">
        <title>Vibrio sp. C94 JCM 19241 whole genome shotgun sequence.</title>
        <authorList>
            <person name="Sawabe T."/>
            <person name="Meirelles P."/>
            <person name="Feng G."/>
            <person name="Sayaka M."/>
            <person name="Hattori M."/>
            <person name="Ohkuma M."/>
        </authorList>
    </citation>
    <scope>NUCLEOTIDE SEQUENCE [LARGE SCALE GENOMIC DNA]</scope>
    <source>
        <strain evidence="5">JCM 19241</strain>
    </source>
</reference>
<dbReference type="InterPro" id="IPR010656">
    <property type="entry name" value="DctM"/>
</dbReference>
<feature type="transmembrane region" description="Helical" evidence="2">
    <location>
        <begin position="6"/>
        <end position="30"/>
    </location>
</feature>
<feature type="transmembrane region" description="Helical" evidence="2">
    <location>
        <begin position="42"/>
        <end position="66"/>
    </location>
</feature>
<keyword evidence="2" id="KW-0812">Transmembrane</keyword>
<feature type="domain" description="TRAP C4-dicarboxylate transport system permease DctM subunit" evidence="3">
    <location>
        <begin position="1"/>
        <end position="93"/>
    </location>
</feature>
<keyword evidence="1" id="KW-0813">Transport</keyword>
<dbReference type="AlphaFoldDB" id="A0A0B8QGD7"/>
<comment type="subcellular location">
    <subcellularLocation>
        <location evidence="1">Cell inner membrane</location>
        <topology evidence="1">Multi-pass membrane protein</topology>
    </subcellularLocation>
</comment>
<dbReference type="EMBL" id="BBSC01000005">
    <property type="protein sequence ID" value="GAM76147.1"/>
    <property type="molecule type" value="Genomic_DNA"/>
</dbReference>
<evidence type="ECO:0000256" key="2">
    <source>
        <dbReference type="SAM" id="Phobius"/>
    </source>
</evidence>
<organism evidence="4 5">
    <name type="scientific">Vibrio ishigakensis</name>
    <dbReference type="NCBI Taxonomy" id="1481914"/>
    <lineage>
        <taxon>Bacteria</taxon>
        <taxon>Pseudomonadati</taxon>
        <taxon>Pseudomonadota</taxon>
        <taxon>Gammaproteobacteria</taxon>
        <taxon>Vibrionales</taxon>
        <taxon>Vibrionaceae</taxon>
        <taxon>Vibrio</taxon>
    </lineage>
</organism>
<dbReference type="PANTHER" id="PTHR43849:SF2">
    <property type="entry name" value="BLL3936 PROTEIN"/>
    <property type="match status" value="1"/>
</dbReference>
<evidence type="ECO:0000313" key="4">
    <source>
        <dbReference type="EMBL" id="GAM76147.1"/>
    </source>
</evidence>
<dbReference type="Pfam" id="PF06808">
    <property type="entry name" value="DctM"/>
    <property type="match status" value="1"/>
</dbReference>
<comment type="caution">
    <text evidence="4">The sequence shown here is derived from an EMBL/GenBank/DDBJ whole genome shotgun (WGS) entry which is preliminary data.</text>
</comment>
<evidence type="ECO:0000256" key="1">
    <source>
        <dbReference type="RuleBase" id="RU369079"/>
    </source>
</evidence>
<dbReference type="STRING" id="1481914.JCM19241_445"/>
<accession>A0A0B8QGD7</accession>